<dbReference type="PROSITE" id="PS51011">
    <property type="entry name" value="ARID"/>
    <property type="match status" value="1"/>
</dbReference>
<organism evidence="5 6">
    <name type="scientific">Erysiphe pulchra</name>
    <dbReference type="NCBI Taxonomy" id="225359"/>
    <lineage>
        <taxon>Eukaryota</taxon>
        <taxon>Fungi</taxon>
        <taxon>Dikarya</taxon>
        <taxon>Ascomycota</taxon>
        <taxon>Pezizomycotina</taxon>
        <taxon>Leotiomycetes</taxon>
        <taxon>Erysiphales</taxon>
        <taxon>Erysiphaceae</taxon>
        <taxon>Erysiphe</taxon>
    </lineage>
</organism>
<evidence type="ECO:0000256" key="2">
    <source>
        <dbReference type="ARBA" id="ARBA00032471"/>
    </source>
</evidence>
<dbReference type="InterPro" id="IPR015010">
    <property type="entry name" value="TERF2IP_Myb"/>
</dbReference>
<dbReference type="InterPro" id="IPR038104">
    <property type="entry name" value="Rap1_C_sf"/>
</dbReference>
<evidence type="ECO:0000259" key="4">
    <source>
        <dbReference type="PROSITE" id="PS51011"/>
    </source>
</evidence>
<dbReference type="STRING" id="225359.A0A2S4PW37"/>
<gene>
    <name evidence="5" type="ORF">EPUL_000905</name>
</gene>
<reference evidence="5 6" key="1">
    <citation type="submission" date="2017-10" db="EMBL/GenBank/DDBJ databases">
        <title>Development of genomic resources for the powdery mildew, Erysiphe pulchra.</title>
        <authorList>
            <person name="Wadl P.A."/>
            <person name="Mack B.M."/>
            <person name="Moore G."/>
            <person name="Beltz S.B."/>
        </authorList>
    </citation>
    <scope>NUCLEOTIDE SEQUENCE [LARGE SCALE GENOMIC DNA]</scope>
    <source>
        <strain evidence="5">Cflorida</strain>
    </source>
</reference>
<dbReference type="Proteomes" id="UP000237438">
    <property type="component" value="Unassembled WGS sequence"/>
</dbReference>
<dbReference type="Pfam" id="PF11626">
    <property type="entry name" value="Rap1_C"/>
    <property type="match status" value="1"/>
</dbReference>
<dbReference type="Pfam" id="PF08914">
    <property type="entry name" value="Myb_Rap1"/>
    <property type="match status" value="1"/>
</dbReference>
<name>A0A2S4PW37_9PEZI</name>
<dbReference type="InterPro" id="IPR001606">
    <property type="entry name" value="ARID_dom"/>
</dbReference>
<dbReference type="Gene3D" id="1.10.10.2170">
    <property type="match status" value="1"/>
</dbReference>
<dbReference type="Pfam" id="PF16589">
    <property type="entry name" value="BRCT_2"/>
    <property type="match status" value="1"/>
</dbReference>
<dbReference type="GO" id="GO:0003677">
    <property type="term" value="F:DNA binding"/>
    <property type="evidence" value="ECO:0007669"/>
    <property type="project" value="InterPro"/>
</dbReference>
<dbReference type="Gene3D" id="1.10.10.60">
    <property type="entry name" value="Homeodomain-like"/>
    <property type="match status" value="1"/>
</dbReference>
<dbReference type="InterPro" id="IPR001357">
    <property type="entry name" value="BRCT_dom"/>
</dbReference>
<evidence type="ECO:0000313" key="5">
    <source>
        <dbReference type="EMBL" id="POS86253.1"/>
    </source>
</evidence>
<dbReference type="SUPFAM" id="SSF46774">
    <property type="entry name" value="ARID-like"/>
    <property type="match status" value="1"/>
</dbReference>
<proteinExistence type="predicted"/>
<dbReference type="InterPro" id="IPR021661">
    <property type="entry name" value="Rap1_C"/>
</dbReference>
<dbReference type="InterPro" id="IPR036431">
    <property type="entry name" value="ARID_dom_sf"/>
</dbReference>
<evidence type="ECO:0000256" key="1">
    <source>
        <dbReference type="ARBA" id="ARBA00017805"/>
    </source>
</evidence>
<dbReference type="CDD" id="cd11655">
    <property type="entry name" value="rap1_myb-like"/>
    <property type="match status" value="1"/>
</dbReference>
<keyword evidence="6" id="KW-1185">Reference proteome</keyword>
<dbReference type="OrthoDB" id="435460at2759"/>
<dbReference type="EMBL" id="PEDP01000370">
    <property type="protein sequence ID" value="POS86253.1"/>
    <property type="molecule type" value="Genomic_DNA"/>
</dbReference>
<dbReference type="Pfam" id="PF01388">
    <property type="entry name" value="ARID"/>
    <property type="match status" value="1"/>
</dbReference>
<dbReference type="Gene3D" id="1.10.150.60">
    <property type="entry name" value="ARID DNA-binding domain"/>
    <property type="match status" value="1"/>
</dbReference>
<feature type="domain" description="ARID" evidence="4">
    <location>
        <begin position="383"/>
        <end position="477"/>
    </location>
</feature>
<feature type="region of interest" description="Disordered" evidence="3">
    <location>
        <begin position="712"/>
        <end position="733"/>
    </location>
</feature>
<dbReference type="InterPro" id="IPR009057">
    <property type="entry name" value="Homeodomain-like_sf"/>
</dbReference>
<dbReference type="CDD" id="cd16100">
    <property type="entry name" value="ARID"/>
    <property type="match status" value="1"/>
</dbReference>
<dbReference type="SMART" id="SM01014">
    <property type="entry name" value="ARID"/>
    <property type="match status" value="1"/>
</dbReference>
<accession>A0A2S4PW37</accession>
<dbReference type="SMART" id="SM00501">
    <property type="entry name" value="BRIGHT"/>
    <property type="match status" value="1"/>
</dbReference>
<evidence type="ECO:0000313" key="6">
    <source>
        <dbReference type="Proteomes" id="UP000237438"/>
    </source>
</evidence>
<protein>
    <recommendedName>
        <fullName evidence="1">Telomeric repeat-binding factor 2-interacting protein 1</fullName>
    </recommendedName>
    <alternativeName>
        <fullName evidence="2">Repressor/activator protein 1 homolog</fullName>
    </alternativeName>
</protein>
<evidence type="ECO:0000256" key="3">
    <source>
        <dbReference type="SAM" id="MobiDB-lite"/>
    </source>
</evidence>
<sequence>MATTVTPVMSEPSSHSRMIFHGKKFLVFQRIPRYVEIVGMIKANGGILVKIDKEADIIITDHMHGCPKENSINWTFIRDSVQNSRLEDIDKYRAERKANTHRNLEYKRPRGNTRVSFSSNDDKILWEWCTNQENLSKYSKGLKGNAIFQQLEKINDRHTYQSWRARWIKVHSTKWAQLSAEIDYKNQAKPFVSMEKTVECTTSKNSIITTEIKLKSHENMRNNNFSDLTSDFNSQDISDNTPQKSIFTESETNQLFDAYSEIIRVPEEKCSEAWTLWAKNSTHTAEEWKKQFYEVVQPRQEVLIAENLRMRKRRVTTEFTTDQDGLQGLIPFSTDNTFEKVNAQSRSPQSIQSHDLTVRNSCESLDDATSISESHLLLSDPMVHNEYLFKQGLQDLANELELDVNFSPEICGRKISLMKLWKTVRTPQFGGFKEMKGSENWQKLAEKFGFIDNNILAAKDLKDCYSEILAELEYLRHKFLKERPLSRRQNKALIENLPLDISENSGEDSTDSESMESVVYETQSICNHSIDLDSLRTPDEPHRSVKKRGFDLDSSLKRFIPNKRPRISNGKCGVLEIPSTPESIINFHQNPNLTQRNSQEYVSTSQKFDEIFALSPSPSNRRSNIRKSASNKSVSSQVMDLENQNIFSSRLSQEAYPLSRLKDPNMVEDEEEFRLQRRDKEMAPSATHFFRTKSKNTVDLIDNGFPLQESLVSNNRKEKSPSPNVSEFELGDNSLCPKESDKRVVDQFMTLSSQWEDEESQMHKEEKTKLDEFVEIQSNLGFSLETIIRALESTSMIIGTGSHIDAVLKTIQETGYIPEDLPGVWTTSDDEFLKQAILSFSSCPSYDNSDAMKFLIRKHGKINVQLRQDYWKYVERVNQEQV</sequence>
<comment type="caution">
    <text evidence="5">The sequence shown here is derived from an EMBL/GenBank/DDBJ whole genome shotgun (WGS) entry which is preliminary data.</text>
</comment>
<dbReference type="AlphaFoldDB" id="A0A2S4PW37"/>
<dbReference type="SUPFAM" id="SSF46689">
    <property type="entry name" value="Homeodomain-like"/>
    <property type="match status" value="1"/>
</dbReference>